<feature type="DNA-binding region" description="H-T-H motif" evidence="4">
    <location>
        <begin position="40"/>
        <end position="59"/>
    </location>
</feature>
<name>A0ABV8RPY4_9SPHN</name>
<keyword evidence="2 4" id="KW-0238">DNA-binding</keyword>
<dbReference type="InterPro" id="IPR009057">
    <property type="entry name" value="Homeodomain-like_sf"/>
</dbReference>
<dbReference type="Gene3D" id="1.10.357.10">
    <property type="entry name" value="Tetracycline Repressor, domain 2"/>
    <property type="match status" value="1"/>
</dbReference>
<evidence type="ECO:0000259" key="5">
    <source>
        <dbReference type="PROSITE" id="PS50977"/>
    </source>
</evidence>
<reference evidence="7" key="1">
    <citation type="journal article" date="2019" name="Int. J. Syst. Evol. Microbiol.">
        <title>The Global Catalogue of Microorganisms (GCM) 10K type strain sequencing project: providing services to taxonomists for standard genome sequencing and annotation.</title>
        <authorList>
            <consortium name="The Broad Institute Genomics Platform"/>
            <consortium name="The Broad Institute Genome Sequencing Center for Infectious Disease"/>
            <person name="Wu L."/>
            <person name="Ma J."/>
        </authorList>
    </citation>
    <scope>NUCLEOTIDE SEQUENCE [LARGE SCALE GENOMIC DNA]</scope>
    <source>
        <strain evidence="7">CGMCC 1.12989</strain>
    </source>
</reference>
<accession>A0ABV8RPY4</accession>
<dbReference type="InterPro" id="IPR001647">
    <property type="entry name" value="HTH_TetR"/>
</dbReference>
<evidence type="ECO:0000256" key="3">
    <source>
        <dbReference type="ARBA" id="ARBA00023163"/>
    </source>
</evidence>
<evidence type="ECO:0000256" key="4">
    <source>
        <dbReference type="PROSITE-ProRule" id="PRU00335"/>
    </source>
</evidence>
<dbReference type="Pfam" id="PF00440">
    <property type="entry name" value="TetR_N"/>
    <property type="match status" value="1"/>
</dbReference>
<organism evidence="6 7">
    <name type="scientific">Novosphingobium tardum</name>
    <dbReference type="NCBI Taxonomy" id="1538021"/>
    <lineage>
        <taxon>Bacteria</taxon>
        <taxon>Pseudomonadati</taxon>
        <taxon>Pseudomonadota</taxon>
        <taxon>Alphaproteobacteria</taxon>
        <taxon>Sphingomonadales</taxon>
        <taxon>Sphingomonadaceae</taxon>
        <taxon>Novosphingobium</taxon>
    </lineage>
</organism>
<dbReference type="PROSITE" id="PS50977">
    <property type="entry name" value="HTH_TETR_2"/>
    <property type="match status" value="1"/>
</dbReference>
<dbReference type="EMBL" id="JBHSDR010000006">
    <property type="protein sequence ID" value="MFC4295443.1"/>
    <property type="molecule type" value="Genomic_DNA"/>
</dbReference>
<evidence type="ECO:0000256" key="1">
    <source>
        <dbReference type="ARBA" id="ARBA00023015"/>
    </source>
</evidence>
<dbReference type="PANTHER" id="PTHR30055">
    <property type="entry name" value="HTH-TYPE TRANSCRIPTIONAL REGULATOR RUTR"/>
    <property type="match status" value="1"/>
</dbReference>
<proteinExistence type="predicted"/>
<evidence type="ECO:0000256" key="2">
    <source>
        <dbReference type="ARBA" id="ARBA00023125"/>
    </source>
</evidence>
<dbReference type="RefSeq" id="WP_379538918.1">
    <property type="nucleotide sequence ID" value="NZ_JBHSDR010000006.1"/>
</dbReference>
<keyword evidence="1" id="KW-0805">Transcription regulation</keyword>
<dbReference type="InterPro" id="IPR036271">
    <property type="entry name" value="Tet_transcr_reg_TetR-rel_C_sf"/>
</dbReference>
<dbReference type="SUPFAM" id="SSF46689">
    <property type="entry name" value="Homeodomain-like"/>
    <property type="match status" value="1"/>
</dbReference>
<dbReference type="Proteomes" id="UP001595828">
    <property type="component" value="Unassembled WGS sequence"/>
</dbReference>
<dbReference type="SUPFAM" id="SSF48498">
    <property type="entry name" value="Tetracyclin repressor-like, C-terminal domain"/>
    <property type="match status" value="1"/>
</dbReference>
<dbReference type="Pfam" id="PF13305">
    <property type="entry name" value="TetR_C_33"/>
    <property type="match status" value="1"/>
</dbReference>
<protein>
    <submittedName>
        <fullName evidence="6">TetR/AcrR family transcriptional regulator</fullName>
    </submittedName>
</protein>
<dbReference type="InterPro" id="IPR050109">
    <property type="entry name" value="HTH-type_TetR-like_transc_reg"/>
</dbReference>
<gene>
    <name evidence="6" type="ORF">ACFO0A_10295</name>
</gene>
<dbReference type="PANTHER" id="PTHR30055:SF220">
    <property type="entry name" value="TETR-FAMILY REGULATORY PROTEIN"/>
    <property type="match status" value="1"/>
</dbReference>
<keyword evidence="7" id="KW-1185">Reference proteome</keyword>
<feature type="domain" description="HTH tetR-type" evidence="5">
    <location>
        <begin position="17"/>
        <end position="77"/>
    </location>
</feature>
<evidence type="ECO:0000313" key="7">
    <source>
        <dbReference type="Proteomes" id="UP001595828"/>
    </source>
</evidence>
<keyword evidence="3" id="KW-0804">Transcription</keyword>
<dbReference type="InterPro" id="IPR025996">
    <property type="entry name" value="MT1864/Rv1816-like_C"/>
</dbReference>
<comment type="caution">
    <text evidence="6">The sequence shown here is derived from an EMBL/GenBank/DDBJ whole genome shotgun (WGS) entry which is preliminary data.</text>
</comment>
<sequence length="200" mass="21036">MVTVSTSKIADRGYHHGDLRPALVAAGLKLIETTDADSLSLRAVAREVGVSPTAVYRHFPDKQALMAALAEEGLARLGAAQREAAERGGADAFGATGRAYVRFALANPSLFRLTFTHSCVSPGELNEDAAAEMLQANAMRLAGGDPAEAALVALRAWAIAHGLAMLMLDGRVPPSDDLIDAAIDSRALFPQPQSPDPKHD</sequence>
<evidence type="ECO:0000313" key="6">
    <source>
        <dbReference type="EMBL" id="MFC4295443.1"/>
    </source>
</evidence>